<evidence type="ECO:0000313" key="2">
    <source>
        <dbReference type="EMBL" id="MBW0557630.1"/>
    </source>
</evidence>
<dbReference type="Proteomes" id="UP000765509">
    <property type="component" value="Unassembled WGS sequence"/>
</dbReference>
<protein>
    <submittedName>
        <fullName evidence="2">Uncharacterized protein</fullName>
    </submittedName>
</protein>
<feature type="region of interest" description="Disordered" evidence="1">
    <location>
        <begin position="1"/>
        <end position="39"/>
    </location>
</feature>
<proteinExistence type="predicted"/>
<keyword evidence="3" id="KW-1185">Reference proteome</keyword>
<dbReference type="AlphaFoldDB" id="A0A9Q3PDW3"/>
<evidence type="ECO:0000313" key="3">
    <source>
        <dbReference type="Proteomes" id="UP000765509"/>
    </source>
</evidence>
<accession>A0A9Q3PDW3</accession>
<organism evidence="2 3">
    <name type="scientific">Austropuccinia psidii MF-1</name>
    <dbReference type="NCBI Taxonomy" id="1389203"/>
    <lineage>
        <taxon>Eukaryota</taxon>
        <taxon>Fungi</taxon>
        <taxon>Dikarya</taxon>
        <taxon>Basidiomycota</taxon>
        <taxon>Pucciniomycotina</taxon>
        <taxon>Pucciniomycetes</taxon>
        <taxon>Pucciniales</taxon>
        <taxon>Sphaerophragmiaceae</taxon>
        <taxon>Austropuccinia</taxon>
    </lineage>
</organism>
<sequence>MELNQLNPLQQDSPFLSLPHKQTPRQPTPGPSGTPWSEDLFRCKQPKFHLISTLDSSVLTVPPFVEPSQTEEPPIPGPSPYSKPHEDILTCEPEPEVIPTQSMEEPFGKSQLHFDHLQLVPLHPTPSSPSTICPLDPPHSHNDACQQFTDLRLNLMIP</sequence>
<name>A0A9Q3PDW3_9BASI</name>
<feature type="region of interest" description="Disordered" evidence="1">
    <location>
        <begin position="64"/>
        <end position="86"/>
    </location>
</feature>
<reference evidence="2" key="1">
    <citation type="submission" date="2021-03" db="EMBL/GenBank/DDBJ databases">
        <title>Draft genome sequence of rust myrtle Austropuccinia psidii MF-1, a brazilian biotype.</title>
        <authorList>
            <person name="Quecine M.C."/>
            <person name="Pachon D.M.R."/>
            <person name="Bonatelli M.L."/>
            <person name="Correr F.H."/>
            <person name="Franceschini L.M."/>
            <person name="Leite T.F."/>
            <person name="Margarido G.R.A."/>
            <person name="Almeida C.A."/>
            <person name="Ferrarezi J.A."/>
            <person name="Labate C.A."/>
        </authorList>
    </citation>
    <scope>NUCLEOTIDE SEQUENCE</scope>
    <source>
        <strain evidence="2">MF-1</strain>
    </source>
</reference>
<evidence type="ECO:0000256" key="1">
    <source>
        <dbReference type="SAM" id="MobiDB-lite"/>
    </source>
</evidence>
<comment type="caution">
    <text evidence="2">The sequence shown here is derived from an EMBL/GenBank/DDBJ whole genome shotgun (WGS) entry which is preliminary data.</text>
</comment>
<dbReference type="EMBL" id="AVOT02065585">
    <property type="protein sequence ID" value="MBW0557630.1"/>
    <property type="molecule type" value="Genomic_DNA"/>
</dbReference>
<feature type="compositionally biased region" description="Polar residues" evidence="1">
    <location>
        <begin position="1"/>
        <end position="14"/>
    </location>
</feature>
<gene>
    <name evidence="2" type="ORF">O181_097345</name>
</gene>